<sequence length="208" mass="23951">MARASCFWHADKQTCLDLIWKDYEDNGRYPQMLRHFYYVLLSTEALRLSPKNAKADPADQAYKWVSTLLVQAREHVEFPWEGIIDSGRRSFSRWRGTSLQHFAESCQMASYTLDPWLLQKHRLEIWVEKDDMADALDRIVADLRIPIYVAKGYSSATMKNDAQLRYGDGSRHVLLYCGDFDSSGLDIEESCATLWQNMASTHSLSASP</sequence>
<dbReference type="InParanoid" id="D6TXN0"/>
<reference evidence="1 2" key="1">
    <citation type="journal article" date="2011" name="Stand. Genomic Sci.">
        <title>Non-contiguous finished genome sequence and contextual data of the filamentous soil bacterium Ktedonobacter racemifer type strain (SOSP1-21).</title>
        <authorList>
            <person name="Chang Y.J."/>
            <person name="Land M."/>
            <person name="Hauser L."/>
            <person name="Chertkov O."/>
            <person name="Del Rio T.G."/>
            <person name="Nolan M."/>
            <person name="Copeland A."/>
            <person name="Tice H."/>
            <person name="Cheng J.F."/>
            <person name="Lucas S."/>
            <person name="Han C."/>
            <person name="Goodwin L."/>
            <person name="Pitluck S."/>
            <person name="Ivanova N."/>
            <person name="Ovchinikova G."/>
            <person name="Pati A."/>
            <person name="Chen A."/>
            <person name="Palaniappan K."/>
            <person name="Mavromatis K."/>
            <person name="Liolios K."/>
            <person name="Brettin T."/>
            <person name="Fiebig A."/>
            <person name="Rohde M."/>
            <person name="Abt B."/>
            <person name="Goker M."/>
            <person name="Detter J.C."/>
            <person name="Woyke T."/>
            <person name="Bristow J."/>
            <person name="Eisen J.A."/>
            <person name="Markowitz V."/>
            <person name="Hugenholtz P."/>
            <person name="Kyrpides N.C."/>
            <person name="Klenk H.P."/>
            <person name="Lapidus A."/>
        </authorList>
    </citation>
    <scope>NUCLEOTIDE SEQUENCE [LARGE SCALE GENOMIC DNA]</scope>
    <source>
        <strain evidence="2">DSM 44963</strain>
    </source>
</reference>
<proteinExistence type="predicted"/>
<comment type="caution">
    <text evidence="1">The sequence shown here is derived from an EMBL/GenBank/DDBJ whole genome shotgun (WGS) entry which is preliminary data.</text>
</comment>
<accession>D6TXN0</accession>
<dbReference type="STRING" id="485913.Krac_3993"/>
<dbReference type="OrthoDB" id="561335at2"/>
<dbReference type="EMBL" id="ADVG01000003">
    <property type="protein sequence ID" value="EFH83077.1"/>
    <property type="molecule type" value="Genomic_DNA"/>
</dbReference>
<protein>
    <submittedName>
        <fullName evidence="1">Uncharacterized protein</fullName>
    </submittedName>
</protein>
<dbReference type="AlphaFoldDB" id="D6TXN0"/>
<dbReference type="RefSeq" id="WP_007913503.1">
    <property type="nucleotide sequence ID" value="NZ_ADVG01000003.1"/>
</dbReference>
<dbReference type="Proteomes" id="UP000004508">
    <property type="component" value="Unassembled WGS sequence"/>
</dbReference>
<evidence type="ECO:0000313" key="1">
    <source>
        <dbReference type="EMBL" id="EFH83077.1"/>
    </source>
</evidence>
<gene>
    <name evidence="1" type="ORF">Krac_3993</name>
</gene>
<evidence type="ECO:0000313" key="2">
    <source>
        <dbReference type="Proteomes" id="UP000004508"/>
    </source>
</evidence>
<organism evidence="1 2">
    <name type="scientific">Ktedonobacter racemifer DSM 44963</name>
    <dbReference type="NCBI Taxonomy" id="485913"/>
    <lineage>
        <taxon>Bacteria</taxon>
        <taxon>Bacillati</taxon>
        <taxon>Chloroflexota</taxon>
        <taxon>Ktedonobacteria</taxon>
        <taxon>Ktedonobacterales</taxon>
        <taxon>Ktedonobacteraceae</taxon>
        <taxon>Ktedonobacter</taxon>
    </lineage>
</organism>
<keyword evidence="2" id="KW-1185">Reference proteome</keyword>
<name>D6TXN0_KTERA</name>